<accession>A0ABW0W4W3</accession>
<evidence type="ECO:0000313" key="1">
    <source>
        <dbReference type="EMBL" id="MFC5652049.1"/>
    </source>
</evidence>
<dbReference type="Proteomes" id="UP001596047">
    <property type="component" value="Unassembled WGS sequence"/>
</dbReference>
<proteinExistence type="predicted"/>
<evidence type="ECO:0000313" key="2">
    <source>
        <dbReference type="Proteomes" id="UP001596047"/>
    </source>
</evidence>
<organism evidence="1 2">
    <name type="scientific">Paenibacillus solisilvae</name>
    <dbReference type="NCBI Taxonomy" id="2486751"/>
    <lineage>
        <taxon>Bacteria</taxon>
        <taxon>Bacillati</taxon>
        <taxon>Bacillota</taxon>
        <taxon>Bacilli</taxon>
        <taxon>Bacillales</taxon>
        <taxon>Paenibacillaceae</taxon>
        <taxon>Paenibacillus</taxon>
    </lineage>
</organism>
<comment type="caution">
    <text evidence="1">The sequence shown here is derived from an EMBL/GenBank/DDBJ whole genome shotgun (WGS) entry which is preliminary data.</text>
</comment>
<gene>
    <name evidence="1" type="ORF">ACFPYJ_23620</name>
</gene>
<dbReference type="EMBL" id="JBHSOW010000089">
    <property type="protein sequence ID" value="MFC5652049.1"/>
    <property type="molecule type" value="Genomic_DNA"/>
</dbReference>
<reference evidence="2" key="1">
    <citation type="journal article" date="2019" name="Int. J. Syst. Evol. Microbiol.">
        <title>The Global Catalogue of Microorganisms (GCM) 10K type strain sequencing project: providing services to taxonomists for standard genome sequencing and annotation.</title>
        <authorList>
            <consortium name="The Broad Institute Genomics Platform"/>
            <consortium name="The Broad Institute Genome Sequencing Center for Infectious Disease"/>
            <person name="Wu L."/>
            <person name="Ma J."/>
        </authorList>
    </citation>
    <scope>NUCLEOTIDE SEQUENCE [LARGE SCALE GENOMIC DNA]</scope>
    <source>
        <strain evidence="2">CGMCC 1.3240</strain>
    </source>
</reference>
<keyword evidence="2" id="KW-1185">Reference proteome</keyword>
<sequence>GMTNKFLLKVDWHIIRRLTLYWNKKHKRNQLHPRRVTEVLGRMGLKRVSAWGSYTALGEEHRKAVCGKTARTV</sequence>
<protein>
    <recommendedName>
        <fullName evidence="3">Group II intron reverse transcriptase/maturase</fullName>
    </recommendedName>
</protein>
<evidence type="ECO:0008006" key="3">
    <source>
        <dbReference type="Google" id="ProtNLM"/>
    </source>
</evidence>
<name>A0ABW0W4W3_9BACL</name>
<feature type="non-terminal residue" evidence="1">
    <location>
        <position position="1"/>
    </location>
</feature>